<dbReference type="RefSeq" id="WP_100152173.1">
    <property type="nucleotide sequence ID" value="NZ_MEIL01000029.1"/>
</dbReference>
<comment type="cofactor">
    <cofactor evidence="2 9">
        <name>FAD</name>
        <dbReference type="ChEBI" id="CHEBI:57692"/>
    </cofactor>
</comment>
<organism evidence="10 11">
    <name type="scientific">Snodgrassella alvi</name>
    <dbReference type="NCBI Taxonomy" id="1196083"/>
    <lineage>
        <taxon>Bacteria</taxon>
        <taxon>Pseudomonadati</taxon>
        <taxon>Pseudomonadota</taxon>
        <taxon>Betaproteobacteria</taxon>
        <taxon>Neisseriales</taxon>
        <taxon>Neisseriaceae</taxon>
        <taxon>Snodgrassella</taxon>
    </lineage>
</organism>
<evidence type="ECO:0000256" key="6">
    <source>
        <dbReference type="ARBA" id="ARBA00022630"/>
    </source>
</evidence>
<dbReference type="GO" id="GO:0006099">
    <property type="term" value="P:tricarboxylic acid cycle"/>
    <property type="evidence" value="ECO:0007669"/>
    <property type="project" value="UniProtKB-UniRule"/>
</dbReference>
<evidence type="ECO:0000313" key="11">
    <source>
        <dbReference type="Proteomes" id="UP000230202"/>
    </source>
</evidence>
<dbReference type="NCBIfam" id="NF003606">
    <property type="entry name" value="PRK05257.2-1"/>
    <property type="match status" value="1"/>
</dbReference>
<dbReference type="EMBL" id="MEIL01000029">
    <property type="protein sequence ID" value="PIT38149.1"/>
    <property type="molecule type" value="Genomic_DNA"/>
</dbReference>
<dbReference type="EC" id="1.1.5.4" evidence="9"/>
<dbReference type="InterPro" id="IPR006231">
    <property type="entry name" value="MQO"/>
</dbReference>
<comment type="caution">
    <text evidence="10">The sequence shown here is derived from an EMBL/GenBank/DDBJ whole genome shotgun (WGS) entry which is preliminary data.</text>
</comment>
<protein>
    <recommendedName>
        <fullName evidence="9">Probable malate:quinone oxidoreductase</fullName>
        <ecNumber evidence="9">1.1.5.4</ecNumber>
    </recommendedName>
    <alternativeName>
        <fullName evidence="9">MQO</fullName>
    </alternativeName>
    <alternativeName>
        <fullName evidence="9">Malate dehydrogenase [quinone]</fullName>
    </alternativeName>
</protein>
<evidence type="ECO:0000256" key="9">
    <source>
        <dbReference type="HAMAP-Rule" id="MF_00212"/>
    </source>
</evidence>
<keyword evidence="6 9" id="KW-0285">Flavoprotein</keyword>
<evidence type="ECO:0000256" key="2">
    <source>
        <dbReference type="ARBA" id="ARBA00001974"/>
    </source>
</evidence>
<evidence type="ECO:0000256" key="1">
    <source>
        <dbReference type="ARBA" id="ARBA00001139"/>
    </source>
</evidence>
<dbReference type="Gene3D" id="3.50.50.60">
    <property type="entry name" value="FAD/NAD(P)-binding domain"/>
    <property type="match status" value="1"/>
</dbReference>
<dbReference type="PANTHER" id="PTHR43104:SF2">
    <property type="entry name" value="L-2-HYDROXYGLUTARATE DEHYDROGENASE, MITOCHONDRIAL"/>
    <property type="match status" value="1"/>
</dbReference>
<dbReference type="UniPathway" id="UPA00223">
    <property type="reaction ID" value="UER01008"/>
</dbReference>
<keyword evidence="7 9" id="KW-0274">FAD</keyword>
<dbReference type="PANTHER" id="PTHR43104">
    <property type="entry name" value="L-2-HYDROXYGLUTARATE DEHYDROGENASE, MITOCHONDRIAL"/>
    <property type="match status" value="1"/>
</dbReference>
<dbReference type="GO" id="GO:0047545">
    <property type="term" value="F:(S)-2-hydroxyglutarate dehydrogenase activity"/>
    <property type="evidence" value="ECO:0007669"/>
    <property type="project" value="TreeGrafter"/>
</dbReference>
<dbReference type="NCBIfam" id="NF003605">
    <property type="entry name" value="PRK05257.1-4"/>
    <property type="match status" value="1"/>
</dbReference>
<comment type="catalytic activity">
    <reaction evidence="1 9">
        <text>(S)-malate + a quinone = a quinol + oxaloacetate</text>
        <dbReference type="Rhea" id="RHEA:46012"/>
        <dbReference type="ChEBI" id="CHEBI:15589"/>
        <dbReference type="ChEBI" id="CHEBI:16452"/>
        <dbReference type="ChEBI" id="CHEBI:24646"/>
        <dbReference type="ChEBI" id="CHEBI:132124"/>
        <dbReference type="EC" id="1.1.5.4"/>
    </reaction>
</comment>
<proteinExistence type="inferred from homology"/>
<evidence type="ECO:0000256" key="7">
    <source>
        <dbReference type="ARBA" id="ARBA00022827"/>
    </source>
</evidence>
<dbReference type="HAMAP" id="MF_00212">
    <property type="entry name" value="MQO"/>
    <property type="match status" value="1"/>
</dbReference>
<keyword evidence="5 9" id="KW-0816">Tricarboxylic acid cycle</keyword>
<sequence length="507" mass="56648">MKNTKCDSSADVVLIGAGIMSATLGTFLKGLQPDWQINIYERLADVAAESSDAWNNAGTGHSALCELNYTPELKDGTVEVSKAIKIIEQFELSKQFWASLVDAGMISDPSEFIRSVPHMSLVRGEKDVAFLRKRYDALQQYRLFQDMLYTEDKQQISQWVPLMMQGRDNSEPVAVTWSDLGTDVNYGSLSRLLINNLTEHGCHLHLQHEIIDLRQENGRWVLDIRDLSTNTRQQVSARFVFIGAGGGSLRLLQKSQINVSKGYGGFPVSGQWLVCKNPEIVRRHNAKVYGKASVGAPPMSVPHLDKRVINGEEALLFGPFAGFTTKFLKRGSFKDLFKTLNFANIRPMLTVGMHNLGLEHYLIQQVRLSFADRMKELRTFYPEARDEDWQLAIAGNRVQVIKNDPHKGGVLQFGTELVKSADGTLAALLGASPGASTSVSIMLELLEHCFPAQVAGDWSATLHKWIPSYGQKLEHNPELVQRIRDWTLKSLGLHIPERNTPTQPVHS</sequence>
<dbReference type="GO" id="GO:0008924">
    <property type="term" value="F:L-malate dehydrogenase (quinone) activity"/>
    <property type="evidence" value="ECO:0007669"/>
    <property type="project" value="UniProtKB-UniRule"/>
</dbReference>
<evidence type="ECO:0000256" key="4">
    <source>
        <dbReference type="ARBA" id="ARBA00006389"/>
    </source>
</evidence>
<dbReference type="SUPFAM" id="SSF51905">
    <property type="entry name" value="FAD/NAD(P)-binding domain"/>
    <property type="match status" value="1"/>
</dbReference>
<evidence type="ECO:0000256" key="3">
    <source>
        <dbReference type="ARBA" id="ARBA00005012"/>
    </source>
</evidence>
<dbReference type="NCBIfam" id="NF009875">
    <property type="entry name" value="PRK13339.1"/>
    <property type="match status" value="1"/>
</dbReference>
<comment type="similarity">
    <text evidence="4 9">Belongs to the MQO family.</text>
</comment>
<dbReference type="NCBIfam" id="NF003611">
    <property type="entry name" value="PRK05257.3-2"/>
    <property type="match status" value="1"/>
</dbReference>
<keyword evidence="8 9" id="KW-0560">Oxidoreductase</keyword>
<dbReference type="Gene3D" id="3.30.9.10">
    <property type="entry name" value="D-Amino Acid Oxidase, subunit A, domain 2"/>
    <property type="match status" value="1"/>
</dbReference>
<name>A0A2N9X4P6_9NEIS</name>
<comment type="pathway">
    <text evidence="3 9">Carbohydrate metabolism; tricarboxylic acid cycle; oxaloacetate from (S)-malate (quinone route): step 1/1.</text>
</comment>
<dbReference type="NCBIfam" id="TIGR01320">
    <property type="entry name" value="mal_quin_oxido"/>
    <property type="match status" value="1"/>
</dbReference>
<reference evidence="10" key="1">
    <citation type="journal article" date="2017" name="MBio">
        <title>Type VI secretion-mediated competition in the bee gut microbiome.</title>
        <authorList>
            <person name="Steele M.I."/>
            <person name="Kwong W.K."/>
            <person name="Powell J.E."/>
            <person name="Whiteley M."/>
            <person name="Moran N.A."/>
        </authorList>
    </citation>
    <scope>NUCLEOTIDE SEQUENCE [LARGE SCALE GENOMIC DNA]</scope>
    <source>
        <strain evidence="10">WkB273</strain>
    </source>
</reference>
<gene>
    <name evidence="9" type="primary">mqo</name>
    <name evidence="10" type="ORF">BHC54_06215</name>
</gene>
<dbReference type="Pfam" id="PF06039">
    <property type="entry name" value="Mqo"/>
    <property type="match status" value="1"/>
</dbReference>
<accession>A0A2N9X4P6</accession>
<dbReference type="AlphaFoldDB" id="A0A2N9X4P6"/>
<dbReference type="Proteomes" id="UP000230202">
    <property type="component" value="Unassembled WGS sequence"/>
</dbReference>
<evidence type="ECO:0000256" key="8">
    <source>
        <dbReference type="ARBA" id="ARBA00023002"/>
    </source>
</evidence>
<keyword evidence="11" id="KW-1185">Reference proteome</keyword>
<evidence type="ECO:0000256" key="5">
    <source>
        <dbReference type="ARBA" id="ARBA00022532"/>
    </source>
</evidence>
<evidence type="ECO:0000313" key="10">
    <source>
        <dbReference type="EMBL" id="PIT38149.1"/>
    </source>
</evidence>
<dbReference type="NCBIfam" id="NF003603">
    <property type="entry name" value="PRK05257.1-1"/>
    <property type="match status" value="1"/>
</dbReference>
<dbReference type="InterPro" id="IPR036188">
    <property type="entry name" value="FAD/NAD-bd_sf"/>
</dbReference>